<gene>
    <name evidence="3" type="ORF">CDL15_Pgr017836</name>
</gene>
<dbReference type="Pfam" id="PF02826">
    <property type="entry name" value="2-Hacid_dh_C"/>
    <property type="match status" value="1"/>
</dbReference>
<evidence type="ECO:0000313" key="3">
    <source>
        <dbReference type="EMBL" id="OWM71953.1"/>
    </source>
</evidence>
<dbReference type="GO" id="GO:0016618">
    <property type="term" value="F:hydroxypyruvate reductase [NAD(P)H] activity"/>
    <property type="evidence" value="ECO:0007669"/>
    <property type="project" value="TreeGrafter"/>
</dbReference>
<evidence type="ECO:0000313" key="4">
    <source>
        <dbReference type="Proteomes" id="UP000197138"/>
    </source>
</evidence>
<dbReference type="PANTHER" id="PTHR10996">
    <property type="entry name" value="2-HYDROXYACID DEHYDROGENASE-RELATED"/>
    <property type="match status" value="1"/>
</dbReference>
<dbReference type="PANTHER" id="PTHR10996:SF268">
    <property type="entry name" value="GLYOXYLATE_HYDROXYPYRUVATE REDUCTASE HPR3"/>
    <property type="match status" value="1"/>
</dbReference>
<dbReference type="GO" id="GO:0030267">
    <property type="term" value="F:glyoxylate reductase (NADPH) activity"/>
    <property type="evidence" value="ECO:0007669"/>
    <property type="project" value="TreeGrafter"/>
</dbReference>
<dbReference type="InterPro" id="IPR036291">
    <property type="entry name" value="NAD(P)-bd_dom_sf"/>
</dbReference>
<proteinExistence type="predicted"/>
<dbReference type="GO" id="GO:0005829">
    <property type="term" value="C:cytosol"/>
    <property type="evidence" value="ECO:0007669"/>
    <property type="project" value="TreeGrafter"/>
</dbReference>
<dbReference type="EMBL" id="MTKT01004293">
    <property type="protein sequence ID" value="OWM71953.1"/>
    <property type="molecule type" value="Genomic_DNA"/>
</dbReference>
<dbReference type="InterPro" id="IPR006140">
    <property type="entry name" value="D-isomer_DH_NAD-bd"/>
</dbReference>
<dbReference type="GO" id="GO:0051287">
    <property type="term" value="F:NAD binding"/>
    <property type="evidence" value="ECO:0007669"/>
    <property type="project" value="InterPro"/>
</dbReference>
<name>A0A218WHB8_PUNGR</name>
<dbReference type="SUPFAM" id="SSF51735">
    <property type="entry name" value="NAD(P)-binding Rossmann-fold domains"/>
    <property type="match status" value="1"/>
</dbReference>
<dbReference type="InterPro" id="IPR050223">
    <property type="entry name" value="D-isomer_2-hydroxyacid_DH"/>
</dbReference>
<evidence type="ECO:0000259" key="2">
    <source>
        <dbReference type="Pfam" id="PF02826"/>
    </source>
</evidence>
<dbReference type="AlphaFoldDB" id="A0A218WHB8"/>
<sequence length="118" mass="13283">MCRAMIPAFVWVNELKSWRRTIGSSITKRLAALGCIISYTSRSKKPTIPFAYIKNVLDLASNSDDLSICCPLTQLETHHIISEEVMRALGMEGVIVNVDREALIDEEPMVELLVRGKY</sequence>
<keyword evidence="1" id="KW-0560">Oxidoreductase</keyword>
<protein>
    <recommendedName>
        <fullName evidence="2">D-isomer specific 2-hydroxyacid dehydrogenase NAD-binding domain-containing protein</fullName>
    </recommendedName>
</protein>
<accession>A0A218WHB8</accession>
<dbReference type="Gene3D" id="3.40.50.720">
    <property type="entry name" value="NAD(P)-binding Rossmann-like Domain"/>
    <property type="match status" value="1"/>
</dbReference>
<reference evidence="4" key="1">
    <citation type="journal article" date="2017" name="Plant J.">
        <title>The pomegranate (Punica granatum L.) genome and the genomics of punicalagin biosynthesis.</title>
        <authorList>
            <person name="Qin G."/>
            <person name="Xu C."/>
            <person name="Ming R."/>
            <person name="Tang H."/>
            <person name="Guyot R."/>
            <person name="Kramer E.M."/>
            <person name="Hu Y."/>
            <person name="Yi X."/>
            <person name="Qi Y."/>
            <person name="Xu X."/>
            <person name="Gao Z."/>
            <person name="Pan H."/>
            <person name="Jian J."/>
            <person name="Tian Y."/>
            <person name="Yue Z."/>
            <person name="Xu Y."/>
        </authorList>
    </citation>
    <scope>NUCLEOTIDE SEQUENCE [LARGE SCALE GENOMIC DNA]</scope>
    <source>
        <strain evidence="4">cv. Dabenzi</strain>
    </source>
</reference>
<comment type="caution">
    <text evidence="3">The sequence shown here is derived from an EMBL/GenBank/DDBJ whole genome shotgun (WGS) entry which is preliminary data.</text>
</comment>
<feature type="domain" description="D-isomer specific 2-hydroxyacid dehydrogenase NAD-binding" evidence="2">
    <location>
        <begin position="22"/>
        <end position="117"/>
    </location>
</feature>
<evidence type="ECO:0000256" key="1">
    <source>
        <dbReference type="ARBA" id="ARBA00023002"/>
    </source>
</evidence>
<dbReference type="Proteomes" id="UP000197138">
    <property type="component" value="Unassembled WGS sequence"/>
</dbReference>
<organism evidence="3 4">
    <name type="scientific">Punica granatum</name>
    <name type="common">Pomegranate</name>
    <dbReference type="NCBI Taxonomy" id="22663"/>
    <lineage>
        <taxon>Eukaryota</taxon>
        <taxon>Viridiplantae</taxon>
        <taxon>Streptophyta</taxon>
        <taxon>Embryophyta</taxon>
        <taxon>Tracheophyta</taxon>
        <taxon>Spermatophyta</taxon>
        <taxon>Magnoliopsida</taxon>
        <taxon>eudicotyledons</taxon>
        <taxon>Gunneridae</taxon>
        <taxon>Pentapetalae</taxon>
        <taxon>rosids</taxon>
        <taxon>malvids</taxon>
        <taxon>Myrtales</taxon>
        <taxon>Lythraceae</taxon>
        <taxon>Punica</taxon>
    </lineage>
</organism>